<dbReference type="Gene3D" id="1.10.630.10">
    <property type="entry name" value="Cytochrome P450"/>
    <property type="match status" value="1"/>
</dbReference>
<feature type="compositionally biased region" description="Low complexity" evidence="6">
    <location>
        <begin position="1526"/>
        <end position="1542"/>
    </location>
</feature>
<dbReference type="InterPro" id="IPR001128">
    <property type="entry name" value="Cyt_P450"/>
</dbReference>
<dbReference type="CDD" id="cd00067">
    <property type="entry name" value="GAL4"/>
    <property type="match status" value="1"/>
</dbReference>
<dbReference type="SUPFAM" id="SSF57701">
    <property type="entry name" value="Zn2/Cys6 DNA-binding domain"/>
    <property type="match status" value="1"/>
</dbReference>
<comment type="caution">
    <text evidence="9">The sequence shown here is derived from an EMBL/GenBank/DDBJ whole genome shotgun (WGS) entry which is preliminary data.</text>
</comment>
<dbReference type="Pfam" id="PF00067">
    <property type="entry name" value="p450"/>
    <property type="match status" value="1"/>
</dbReference>
<dbReference type="CDD" id="cd11065">
    <property type="entry name" value="CYP64-like"/>
    <property type="match status" value="1"/>
</dbReference>
<accession>A0A8H5QW47</accession>
<dbReference type="SMART" id="SM00066">
    <property type="entry name" value="GAL4"/>
    <property type="match status" value="1"/>
</dbReference>
<keyword evidence="10" id="KW-1185">Reference proteome</keyword>
<keyword evidence="2" id="KW-0479">Metal-binding</keyword>
<feature type="transmembrane region" description="Helical" evidence="7">
    <location>
        <begin position="16"/>
        <end position="35"/>
    </location>
</feature>
<dbReference type="GO" id="GO:0008270">
    <property type="term" value="F:zinc ion binding"/>
    <property type="evidence" value="ECO:0007669"/>
    <property type="project" value="InterPro"/>
</dbReference>
<dbReference type="InterPro" id="IPR036864">
    <property type="entry name" value="Zn2-C6_fun-type_DNA-bd_sf"/>
</dbReference>
<proteinExistence type="inferred from homology"/>
<evidence type="ECO:0000259" key="8">
    <source>
        <dbReference type="PROSITE" id="PS00463"/>
    </source>
</evidence>
<feature type="domain" description="Zn(2)-C6 fungal-type" evidence="8">
    <location>
        <begin position="558"/>
        <end position="585"/>
    </location>
</feature>
<feature type="compositionally biased region" description="Polar residues" evidence="6">
    <location>
        <begin position="600"/>
        <end position="612"/>
    </location>
</feature>
<dbReference type="GO" id="GO:0004497">
    <property type="term" value="F:monooxygenase activity"/>
    <property type="evidence" value="ECO:0007669"/>
    <property type="project" value="InterPro"/>
</dbReference>
<dbReference type="InterPro" id="IPR001138">
    <property type="entry name" value="Zn2Cys6_DnaBD"/>
</dbReference>
<dbReference type="InterPro" id="IPR036396">
    <property type="entry name" value="Cyt_P450_sf"/>
</dbReference>
<organism evidence="9 10">
    <name type="scientific">Fusarium tjaetaba</name>
    <dbReference type="NCBI Taxonomy" id="1567544"/>
    <lineage>
        <taxon>Eukaryota</taxon>
        <taxon>Fungi</taxon>
        <taxon>Dikarya</taxon>
        <taxon>Ascomycota</taxon>
        <taxon>Pezizomycotina</taxon>
        <taxon>Sordariomycetes</taxon>
        <taxon>Hypocreomycetidae</taxon>
        <taxon>Hypocreales</taxon>
        <taxon>Nectriaceae</taxon>
        <taxon>Fusarium</taxon>
        <taxon>Fusarium fujikuroi species complex</taxon>
    </lineage>
</organism>
<evidence type="ECO:0000256" key="4">
    <source>
        <dbReference type="ARBA" id="ARBA00023004"/>
    </source>
</evidence>
<keyword evidence="7" id="KW-0472">Membrane</keyword>
<feature type="non-terminal residue" evidence="9">
    <location>
        <position position="1"/>
    </location>
</feature>
<reference evidence="9 10" key="1">
    <citation type="submission" date="2020-05" db="EMBL/GenBank/DDBJ databases">
        <title>Identification and distribution of gene clusters putatively required for synthesis of sphingolipid metabolism inhibitors in phylogenetically diverse species of the filamentous fungus Fusarium.</title>
        <authorList>
            <person name="Kim H.-S."/>
            <person name="Busman M."/>
            <person name="Brown D.W."/>
            <person name="Divon H."/>
            <person name="Uhlig S."/>
            <person name="Proctor R.H."/>
        </authorList>
    </citation>
    <scope>NUCLEOTIDE SEQUENCE [LARGE SCALE GENOMIC DNA]</scope>
    <source>
        <strain evidence="9 10">NRRL 66243</strain>
    </source>
</reference>
<dbReference type="GO" id="GO:0016705">
    <property type="term" value="F:oxidoreductase activity, acting on paired donors, with incorporation or reduction of molecular oxygen"/>
    <property type="evidence" value="ECO:0007669"/>
    <property type="project" value="InterPro"/>
</dbReference>
<keyword evidence="7" id="KW-0812">Transmembrane</keyword>
<evidence type="ECO:0000256" key="2">
    <source>
        <dbReference type="ARBA" id="ARBA00022723"/>
    </source>
</evidence>
<sequence>AWASQNRPELDHGYHWLWLAPLVCITWLVASRLIGNANYKYPNPIPGIPLFGNTFQLPSKGLGPWMMTIARKSGDMYTMRFGGTPWLFLNSRRAVTALLDKKAAIYSSRQNLPMARDIISGNKRLLLMPYGSEWRKQRKAMHQILNNTKSTVFQPFQDLESRALLYHYMDKPDRWWEANARFANSIIMSVTYGKRSDLGDPDLANLLNNAERFTPYLMPGQALVDIVPGLLKLPIPSSWQPWRWWGDALHQSTKRGYKKVFDDLLERRRLGTQKPCFMTELLDMNTDGEFSTEDCYFIGGTLIEAGSDTTRVTLMEILAAAVLYPDWVERARQQLDSVCGSKAERLPDFGDMPKLPLIKAVIKESMRWKPAIAETGIPHSLIKDDTFDGYKIAAGTVVTINHWAISHLDYEEPERFYPERFLDEDLDVPTKGHLGFGAVAWNNMFIAMSRLLYCFDVKGVPGETIDVSASFDLRQNWVFDCEEACGYLFFTAGMTSKRCGEPEVKDLTPVLSYADVSTIPTILSRKVMKRQVPCESQEDSQTPRKRGLSSRPPRASKACQACAASKIRCDDFDICRRCIKRGVPCIRSSQVRQGRHSRSESSAGTSIDTGDSYILSSTTKDSTGAVATANTGSGDETGTGLVSADGSLGLTFDFPNSPNPPTYERPLQLCSDIQSADIIAGAMPSDTTEWLRNSSLDAEFDTSFLPLPFLDFSGCFDDSLMKDSTATSSKSLPSEGNVDFEEAVVAYSTTLGSWKPTDEDYLASAKAYLYVPIDEHLQMGEGLGPFNPSVISGSLPVARRDEIIVAMIDVAQTTHSSQAIRVFPSAETLDKFLKVFLTTQETNTSAFIHIATFDPSTCSLPLLIACIVAGAASSSRTYTRKFGLGLFDMLRLHLAASMLRHAGLFDQHTYSNPSVMLDKPSSKSEEAWRRWAQQESLKRTVFRHLLQCTQRSVIRNVAAQMSPLDVSTPIPEDCRFWYSKSASEWKSLYQNHGPRFAERRMTITDCLSDIRSIDLLSSFQASSLAKLSLLYSFLSLLVADHRRRMIFRKNEDSGWSFTDLSRSPVDSDMVFLFDELREVVERDQDSVESPILTFMVEFTMLYSAMPRHLRENFLNSGKQASASDIFTHLQEWQQSRASRSAIWHAGQLIRACRKIAPKERTDFHLVAVYHSLLCLWTCWAGSRKNSSAMVRPIAQNVGLPPVLLNGPESVESQRWISHNHGVPYLTGPYDTSGICDVIPGLVLVDPTYSEGLALADLAAAGPCKPSGPTSASSLAVTSSVSTDISETSEVPNLTIPQSTTTTQEVDIIITNAIDGGSFAARNANNPPSGLTNFGASGNAEFHEGGCYKADGSRDDGCAALTASGNPAGKRDTGSFASIWQTINSLSIGSQNTYTVQFYYAVLSGGSQDCTVTAALGSRQFYSQSLSSVGTSVSWTHVLQQVDAESASATFAISMTCSGNGISVILVDSIFISNQVTPANIGNFVLDFGAPATNLVTTSETFTERTIDPETTSASSSSEVFTERTMPETTTTAPPNTDTTRPAQPTETACKPNCGLRNGFDNNPAWNCRVYGLYNGLTYQLPSQDGDDETRPWYDGPEDCAEICKTLPGCKSAGYMFAPRKCFFSNNVVTPSEVRNMMDDGIDVDWYSMDCFTCSSCDNGAPETTAHKTSTPVNTDTTVAPESTTFTTQTSDSLTTTTSSADNCLYNRGQECEFDRFTDHSDTVCMYGALFTGTTWKEPRADYPYQDTVYQCAAICQTLKNCESSAYFQTENRCLFTSKKIQQSDMEIHEDAPQDHAVWSHNSCWTCPTCSETATLPATKYCSYSQGDSCRAVSGKPAALCDYQGFWEAYNQWDLDTYPDQSSPEKCAAICMALDYCVGSGYKDDRCMFSFRELKVADFRDWPDHSMDGTWSDNSCFECPGCTA</sequence>
<dbReference type="Gene3D" id="4.10.240.10">
    <property type="entry name" value="Zn(2)-C6 fungal-type DNA-binding domain"/>
    <property type="match status" value="1"/>
</dbReference>
<dbReference type="SUPFAM" id="SSF48264">
    <property type="entry name" value="Cytochrome P450"/>
    <property type="match status" value="1"/>
</dbReference>
<dbReference type="PANTHER" id="PTHR46300:SF12">
    <property type="entry name" value="P450, PUTATIVE (EUROFUNG)-RELATED"/>
    <property type="match status" value="1"/>
</dbReference>
<dbReference type="GeneID" id="59296296"/>
<evidence type="ECO:0000313" key="10">
    <source>
        <dbReference type="Proteomes" id="UP000530670"/>
    </source>
</evidence>
<keyword evidence="4" id="KW-0408">Iron</keyword>
<evidence type="ECO:0000256" key="3">
    <source>
        <dbReference type="ARBA" id="ARBA00023002"/>
    </source>
</evidence>
<evidence type="ECO:0000256" key="1">
    <source>
        <dbReference type="ARBA" id="ARBA00010617"/>
    </source>
</evidence>
<name>A0A8H5QW47_9HYPO</name>
<dbReference type="EMBL" id="JAAQRI010000270">
    <property type="protein sequence ID" value="KAF5621683.1"/>
    <property type="molecule type" value="Genomic_DNA"/>
</dbReference>
<dbReference type="RefSeq" id="XP_037201807.1">
    <property type="nucleotide sequence ID" value="XM_037344026.1"/>
</dbReference>
<dbReference type="OrthoDB" id="1103324at2759"/>
<dbReference type="PANTHER" id="PTHR46300">
    <property type="entry name" value="P450, PUTATIVE (EUROFUNG)-RELATED-RELATED"/>
    <property type="match status" value="1"/>
</dbReference>
<gene>
    <name evidence="9" type="ORF">FTJAE_11116</name>
</gene>
<feature type="region of interest" description="Disordered" evidence="6">
    <location>
        <begin position="530"/>
        <end position="553"/>
    </location>
</feature>
<dbReference type="PROSITE" id="PS00463">
    <property type="entry name" value="ZN2_CY6_FUNGAL_1"/>
    <property type="match status" value="1"/>
</dbReference>
<feature type="compositionally biased region" description="Polar residues" evidence="6">
    <location>
        <begin position="1508"/>
        <end position="1519"/>
    </location>
</feature>
<keyword evidence="7" id="KW-1133">Transmembrane helix</keyword>
<keyword evidence="5" id="KW-0539">Nucleus</keyword>
<dbReference type="InterPro" id="IPR002401">
    <property type="entry name" value="Cyt_P450_E_grp-I"/>
</dbReference>
<keyword evidence="3" id="KW-0560">Oxidoreductase</keyword>
<dbReference type="PRINTS" id="PR00463">
    <property type="entry name" value="EP450I"/>
</dbReference>
<dbReference type="InterPro" id="IPR050364">
    <property type="entry name" value="Cytochrome_P450_fung"/>
</dbReference>
<dbReference type="GO" id="GO:0000981">
    <property type="term" value="F:DNA-binding transcription factor activity, RNA polymerase II-specific"/>
    <property type="evidence" value="ECO:0007669"/>
    <property type="project" value="InterPro"/>
</dbReference>
<protein>
    <recommendedName>
        <fullName evidence="8">Zn(2)-C6 fungal-type domain-containing protein</fullName>
    </recommendedName>
</protein>
<dbReference type="GO" id="GO:0020037">
    <property type="term" value="F:heme binding"/>
    <property type="evidence" value="ECO:0007669"/>
    <property type="project" value="InterPro"/>
</dbReference>
<feature type="region of interest" description="Disordered" evidence="6">
    <location>
        <begin position="589"/>
        <end position="612"/>
    </location>
</feature>
<comment type="similarity">
    <text evidence="1">Belongs to the cytochrome P450 family.</text>
</comment>
<dbReference type="GO" id="GO:0005506">
    <property type="term" value="F:iron ion binding"/>
    <property type="evidence" value="ECO:0007669"/>
    <property type="project" value="InterPro"/>
</dbReference>
<dbReference type="Proteomes" id="UP000530670">
    <property type="component" value="Unassembled WGS sequence"/>
</dbReference>
<evidence type="ECO:0000313" key="9">
    <source>
        <dbReference type="EMBL" id="KAF5621683.1"/>
    </source>
</evidence>
<evidence type="ECO:0000256" key="7">
    <source>
        <dbReference type="SAM" id="Phobius"/>
    </source>
</evidence>
<evidence type="ECO:0000256" key="5">
    <source>
        <dbReference type="ARBA" id="ARBA00023242"/>
    </source>
</evidence>
<evidence type="ECO:0000256" key="6">
    <source>
        <dbReference type="SAM" id="MobiDB-lite"/>
    </source>
</evidence>
<feature type="region of interest" description="Disordered" evidence="6">
    <location>
        <begin position="1502"/>
        <end position="1545"/>
    </location>
</feature>